<accession>X0UJT7</accession>
<gene>
    <name evidence="2" type="ORF">S01H1_38561</name>
</gene>
<feature type="non-terminal residue" evidence="2">
    <location>
        <position position="268"/>
    </location>
</feature>
<dbReference type="InterPro" id="IPR043906">
    <property type="entry name" value="Gfo/Idh/MocA_OxRdtase_bact_C"/>
</dbReference>
<feature type="domain" description="Gfo/Idh/MocA-like oxidoreductase bacterial type C-terminal" evidence="1">
    <location>
        <begin position="63"/>
        <end position="126"/>
    </location>
</feature>
<name>X0UJT7_9ZZZZ</name>
<dbReference type="InterPro" id="IPR050463">
    <property type="entry name" value="Gfo/Idh/MocA_oxidrdct_glycsds"/>
</dbReference>
<evidence type="ECO:0000313" key="2">
    <source>
        <dbReference type="EMBL" id="GAG06064.1"/>
    </source>
</evidence>
<dbReference type="PANTHER" id="PTHR43818:SF5">
    <property type="entry name" value="OXIDOREDUCTASE FAMILY PROTEIN"/>
    <property type="match status" value="1"/>
</dbReference>
<protein>
    <recommendedName>
        <fullName evidence="1">Gfo/Idh/MocA-like oxidoreductase bacterial type C-terminal domain-containing protein</fullName>
    </recommendedName>
</protein>
<evidence type="ECO:0000259" key="1">
    <source>
        <dbReference type="Pfam" id="PF19051"/>
    </source>
</evidence>
<comment type="caution">
    <text evidence="2">The sequence shown here is derived from an EMBL/GenBank/DDBJ whole genome shotgun (WGS) entry which is preliminary data.</text>
</comment>
<reference evidence="2" key="1">
    <citation type="journal article" date="2014" name="Front. Microbiol.">
        <title>High frequency of phylogenetically diverse reductive dehalogenase-homologous genes in deep subseafloor sedimentary metagenomes.</title>
        <authorList>
            <person name="Kawai M."/>
            <person name="Futagami T."/>
            <person name="Toyoda A."/>
            <person name="Takaki Y."/>
            <person name="Nishi S."/>
            <person name="Hori S."/>
            <person name="Arai W."/>
            <person name="Tsubouchi T."/>
            <person name="Morono Y."/>
            <person name="Uchiyama I."/>
            <person name="Ito T."/>
            <person name="Fujiyama A."/>
            <person name="Inagaki F."/>
            <person name="Takami H."/>
        </authorList>
    </citation>
    <scope>NUCLEOTIDE SEQUENCE</scope>
    <source>
        <strain evidence="2">Expedition CK06-06</strain>
    </source>
</reference>
<dbReference type="SUPFAM" id="SSF55347">
    <property type="entry name" value="Glyceraldehyde-3-phosphate dehydrogenase-like, C-terminal domain"/>
    <property type="match status" value="1"/>
</dbReference>
<feature type="non-terminal residue" evidence="2">
    <location>
        <position position="1"/>
    </location>
</feature>
<organism evidence="2">
    <name type="scientific">marine sediment metagenome</name>
    <dbReference type="NCBI Taxonomy" id="412755"/>
    <lineage>
        <taxon>unclassified sequences</taxon>
        <taxon>metagenomes</taxon>
        <taxon>ecological metagenomes</taxon>
    </lineage>
</organism>
<proteinExistence type="predicted"/>
<dbReference type="AlphaFoldDB" id="X0UJT7"/>
<dbReference type="EMBL" id="BARS01024284">
    <property type="protein sequence ID" value="GAG06064.1"/>
    <property type="molecule type" value="Genomic_DNA"/>
</dbReference>
<dbReference type="PANTHER" id="PTHR43818">
    <property type="entry name" value="BCDNA.GH03377"/>
    <property type="match status" value="1"/>
</dbReference>
<dbReference type="Gene3D" id="3.30.360.10">
    <property type="entry name" value="Dihydrodipicolinate Reductase, domain 2"/>
    <property type="match status" value="1"/>
</dbReference>
<sequence length="268" mass="30275">GKMVEAARKYKRIVQAGVQNRSGPYNLKALEYVRSGKLGKIPLVRVFNMKKGGPFRLGDPGAKPAGFDWDAWLGRAPERPYHQRLIHSGWHHFWDFCGGDMGNDGIHQIDLALMLMGDPGMPKSVRALGGRYCHRGDDSQVPDVQTVNYDFGDFVMTFELTGYPRYMDKTTGTIRRKDEFPYWTQNATRIEFYGSELMMTLGRHGGGWIVMTSGGKVVEKTYGRPCDVPHYQNFLECVRSRKRPTADIAIVHQTCSTMHMGNIAHRAG</sequence>
<dbReference type="Pfam" id="PF19051">
    <property type="entry name" value="GFO_IDH_MocA_C2"/>
    <property type="match status" value="1"/>
</dbReference>